<dbReference type="Gene3D" id="3.40.50.450">
    <property type="match status" value="1"/>
</dbReference>
<keyword evidence="2" id="KW-1185">Reference proteome</keyword>
<name>A0ABU0YME5_9PROT</name>
<gene>
    <name evidence="1" type="ORF">Q8A70_14490</name>
</gene>
<dbReference type="InterPro" id="IPR024755">
    <property type="entry name" value="cpYpsA"/>
</dbReference>
<proteinExistence type="predicted"/>
<evidence type="ECO:0000313" key="1">
    <source>
        <dbReference type="EMBL" id="MDQ7248890.1"/>
    </source>
</evidence>
<organism evidence="1 2">
    <name type="scientific">Dongia sedimenti</name>
    <dbReference type="NCBI Taxonomy" id="3064282"/>
    <lineage>
        <taxon>Bacteria</taxon>
        <taxon>Pseudomonadati</taxon>
        <taxon>Pseudomonadota</taxon>
        <taxon>Alphaproteobacteria</taxon>
        <taxon>Rhodospirillales</taxon>
        <taxon>Dongiaceae</taxon>
        <taxon>Dongia</taxon>
    </lineage>
</organism>
<reference evidence="2" key="1">
    <citation type="submission" date="2023-08" db="EMBL/GenBank/DDBJ databases">
        <title>Rhodospirillaceae gen. nov., a novel taxon isolated from the Yangtze River Yuezi River estuary sludge.</title>
        <authorList>
            <person name="Ruan L."/>
        </authorList>
    </citation>
    <scope>NUCLEOTIDE SEQUENCE [LARGE SCALE GENOMIC DNA]</scope>
    <source>
        <strain evidence="2">R-7</strain>
    </source>
</reference>
<sequence length="167" mass="18261">MPKVRKIVSGGQTGVDRAALDFAIRHGIAHGGYCPKGRRSESGRIAKKYRLTECASPDYAMRTALNVLHSDGTLILTRGRPEGGTQRTVYLCREYGKPTLVIDLDCALDAADFADWLREQRIETLNVAGPRESKQSGIGKQARKALEELFAAFDCPDTARAAVLTKP</sequence>
<dbReference type="Pfam" id="PF12694">
    <property type="entry name" value="cpYpsA"/>
    <property type="match status" value="1"/>
</dbReference>
<dbReference type="EMBL" id="JAUYVI010000004">
    <property type="protein sequence ID" value="MDQ7248890.1"/>
    <property type="molecule type" value="Genomic_DNA"/>
</dbReference>
<dbReference type="SUPFAM" id="SSF102405">
    <property type="entry name" value="MCP/YpsA-like"/>
    <property type="match status" value="1"/>
</dbReference>
<accession>A0ABU0YME5</accession>
<evidence type="ECO:0000313" key="2">
    <source>
        <dbReference type="Proteomes" id="UP001230156"/>
    </source>
</evidence>
<comment type="caution">
    <text evidence="1">The sequence shown here is derived from an EMBL/GenBank/DDBJ whole genome shotgun (WGS) entry which is preliminary data.</text>
</comment>
<dbReference type="Proteomes" id="UP001230156">
    <property type="component" value="Unassembled WGS sequence"/>
</dbReference>
<dbReference type="RefSeq" id="WP_379956371.1">
    <property type="nucleotide sequence ID" value="NZ_JAUYVI010000004.1"/>
</dbReference>
<protein>
    <submittedName>
        <fullName evidence="1">Molybdenum carrier protein</fullName>
    </submittedName>
</protein>